<reference evidence="6 8" key="2">
    <citation type="submission" date="2020-08" db="EMBL/GenBank/DDBJ databases">
        <title>Genomic Encyclopedia of Type Strains, Phase III (KMG-III): the genomes of soil and plant-associated and newly described type strains.</title>
        <authorList>
            <person name="Whitman W."/>
        </authorList>
    </citation>
    <scope>NUCLEOTIDE SEQUENCE [LARGE SCALE GENOMIC DNA]</scope>
    <source>
        <strain evidence="6 8">CECT 8088</strain>
    </source>
</reference>
<comment type="caution">
    <text evidence="7">The sequence shown here is derived from an EMBL/GenBank/DDBJ whole genome shotgun (WGS) entry which is preliminary data.</text>
</comment>
<dbReference type="Gene3D" id="3.40.50.720">
    <property type="entry name" value="NAD(P)-binding Rossmann-like Domain"/>
    <property type="match status" value="1"/>
</dbReference>
<keyword evidence="8" id="KW-1185">Reference proteome</keyword>
<dbReference type="GO" id="GO:0016616">
    <property type="term" value="F:oxidoreductase activity, acting on the CH-OH group of donors, NAD or NADP as acceptor"/>
    <property type="evidence" value="ECO:0007669"/>
    <property type="project" value="InterPro"/>
</dbReference>
<organism evidence="7 9">
    <name type="scientific">Endobacter medicaginis</name>
    <dbReference type="NCBI Taxonomy" id="1181271"/>
    <lineage>
        <taxon>Bacteria</taxon>
        <taxon>Pseudomonadati</taxon>
        <taxon>Pseudomonadota</taxon>
        <taxon>Alphaproteobacteria</taxon>
        <taxon>Acetobacterales</taxon>
        <taxon>Acetobacteraceae</taxon>
        <taxon>Endobacter</taxon>
    </lineage>
</organism>
<proteinExistence type="inferred from homology"/>
<reference evidence="7 9" key="1">
    <citation type="submission" date="2020-06" db="EMBL/GenBank/DDBJ databases">
        <title>Description of novel acetic acid bacteria.</title>
        <authorList>
            <person name="Sombolestani A."/>
        </authorList>
    </citation>
    <scope>NUCLEOTIDE SEQUENCE [LARGE SCALE GENOMIC DNA]</scope>
    <source>
        <strain evidence="7 9">LMG 26838</strain>
    </source>
</reference>
<evidence type="ECO:0000256" key="2">
    <source>
        <dbReference type="ARBA" id="ARBA00022857"/>
    </source>
</evidence>
<dbReference type="RefSeq" id="WP_176622189.1">
    <property type="nucleotide sequence ID" value="NZ_JABXXQ010000039.1"/>
</dbReference>
<dbReference type="AlphaFoldDB" id="A0A850NKN0"/>
<accession>A0A850NKN0</accession>
<dbReference type="Proteomes" id="UP000557688">
    <property type="component" value="Unassembled WGS sequence"/>
</dbReference>
<evidence type="ECO:0000256" key="3">
    <source>
        <dbReference type="ARBA" id="ARBA00023002"/>
    </source>
</evidence>
<dbReference type="PANTHER" id="PTHR43490:SF99">
    <property type="entry name" value="SHORT-CHAIN DEHYDROGENASE_REDUCTASE"/>
    <property type="match status" value="1"/>
</dbReference>
<keyword evidence="2" id="KW-0521">NADP</keyword>
<dbReference type="PRINTS" id="PR00080">
    <property type="entry name" value="SDRFAMILY"/>
</dbReference>
<comment type="similarity">
    <text evidence="1 4">Belongs to the short-chain dehydrogenases/reductases (SDR) family.</text>
</comment>
<dbReference type="InterPro" id="IPR020904">
    <property type="entry name" value="Sc_DH/Rdtase_CS"/>
</dbReference>
<evidence type="ECO:0000256" key="1">
    <source>
        <dbReference type="ARBA" id="ARBA00006484"/>
    </source>
</evidence>
<feature type="domain" description="Ketoreductase" evidence="5">
    <location>
        <begin position="6"/>
        <end position="197"/>
    </location>
</feature>
<dbReference type="PANTHER" id="PTHR43490">
    <property type="entry name" value="(+)-NEOMENTHOL DEHYDROGENASE"/>
    <property type="match status" value="1"/>
</dbReference>
<dbReference type="Pfam" id="PF00106">
    <property type="entry name" value="adh_short"/>
    <property type="match status" value="1"/>
</dbReference>
<dbReference type="InterPro" id="IPR036291">
    <property type="entry name" value="NAD(P)-bd_dom_sf"/>
</dbReference>
<dbReference type="EMBL" id="JACHXV010000020">
    <property type="protein sequence ID" value="MBB3175186.1"/>
    <property type="molecule type" value="Genomic_DNA"/>
</dbReference>
<evidence type="ECO:0000313" key="7">
    <source>
        <dbReference type="EMBL" id="NVN29474.1"/>
    </source>
</evidence>
<dbReference type="SMART" id="SM00822">
    <property type="entry name" value="PKS_KR"/>
    <property type="match status" value="1"/>
</dbReference>
<sequence length="243" mass="25102">MKNDNRIALVTGANKGIGLETARQLAQAGIHVLVGARDPGRGSAAVAELSETGLQSQFVRLDLADHGSIAAAAEAIAAEHGRLDILINNAGILDAEDGPPSSGSPEAARRIMDTNFVGTLAVTQAMLPLLRQSPAGRIVNLSSSLGSLTLNGDPSSTYYAVRLIGYNASKAALNMLTVTLAEELRGTSVVVNSVSPGFVKTDLNGNTGIMTPEEGARLPVKYALLGEDAVSGSFVEPDGNTPW</sequence>
<dbReference type="Proteomes" id="UP000565205">
    <property type="component" value="Unassembled WGS sequence"/>
</dbReference>
<dbReference type="SUPFAM" id="SSF51735">
    <property type="entry name" value="NAD(P)-binding Rossmann-fold domains"/>
    <property type="match status" value="1"/>
</dbReference>
<dbReference type="PROSITE" id="PS00061">
    <property type="entry name" value="ADH_SHORT"/>
    <property type="match status" value="1"/>
</dbReference>
<protein>
    <submittedName>
        <fullName evidence="6">NAD(P)-dependent dehydrogenase (Short-subunit alcohol dehydrogenase family)</fullName>
    </submittedName>
    <submittedName>
        <fullName evidence="7">SDR family oxidoreductase</fullName>
    </submittedName>
</protein>
<dbReference type="InterPro" id="IPR045313">
    <property type="entry name" value="CBR1-like"/>
</dbReference>
<evidence type="ECO:0000313" key="9">
    <source>
        <dbReference type="Proteomes" id="UP000565205"/>
    </source>
</evidence>
<evidence type="ECO:0000256" key="4">
    <source>
        <dbReference type="RuleBase" id="RU000363"/>
    </source>
</evidence>
<evidence type="ECO:0000313" key="6">
    <source>
        <dbReference type="EMBL" id="MBB3175186.1"/>
    </source>
</evidence>
<dbReference type="InterPro" id="IPR057326">
    <property type="entry name" value="KR_dom"/>
</dbReference>
<evidence type="ECO:0000259" key="5">
    <source>
        <dbReference type="SMART" id="SM00822"/>
    </source>
</evidence>
<gene>
    <name evidence="6" type="ORF">FHR90_003039</name>
    <name evidence="7" type="ORF">HUK83_03870</name>
</gene>
<dbReference type="InterPro" id="IPR002347">
    <property type="entry name" value="SDR_fam"/>
</dbReference>
<dbReference type="CDD" id="cd05324">
    <property type="entry name" value="carb_red_PTCR-like_SDR_c"/>
    <property type="match status" value="1"/>
</dbReference>
<dbReference type="EMBL" id="JABXXQ010000039">
    <property type="protein sequence ID" value="NVN29474.1"/>
    <property type="molecule type" value="Genomic_DNA"/>
</dbReference>
<evidence type="ECO:0000313" key="8">
    <source>
        <dbReference type="Proteomes" id="UP000557688"/>
    </source>
</evidence>
<name>A0A850NKN0_9PROT</name>
<keyword evidence="3" id="KW-0560">Oxidoreductase</keyword>
<dbReference type="PRINTS" id="PR00081">
    <property type="entry name" value="GDHRDH"/>
</dbReference>